<evidence type="ECO:0000256" key="6">
    <source>
        <dbReference type="ARBA" id="ARBA00022777"/>
    </source>
</evidence>
<keyword evidence="7 10" id="KW-0067">ATP-binding</keyword>
<dbReference type="InterPro" id="IPR013750">
    <property type="entry name" value="GHMP_kinase_C_dom"/>
</dbReference>
<comment type="catalytic activity">
    <reaction evidence="10">
        <text>4-CDP-2-C-methyl-D-erythritol + ATP = 4-CDP-2-C-methyl-D-erythritol 2-phosphate + ADP + H(+)</text>
        <dbReference type="Rhea" id="RHEA:18437"/>
        <dbReference type="ChEBI" id="CHEBI:15378"/>
        <dbReference type="ChEBI" id="CHEBI:30616"/>
        <dbReference type="ChEBI" id="CHEBI:57823"/>
        <dbReference type="ChEBI" id="CHEBI:57919"/>
        <dbReference type="ChEBI" id="CHEBI:456216"/>
        <dbReference type="EC" id="2.7.1.148"/>
    </reaction>
</comment>
<dbReference type="InterPro" id="IPR006204">
    <property type="entry name" value="GHMP_kinase_N_dom"/>
</dbReference>
<evidence type="ECO:0000256" key="3">
    <source>
        <dbReference type="ARBA" id="ARBA00017473"/>
    </source>
</evidence>
<accession>A0ABS0APW5</accession>
<evidence type="ECO:0000256" key="4">
    <source>
        <dbReference type="ARBA" id="ARBA00022679"/>
    </source>
</evidence>
<feature type="active site" evidence="10">
    <location>
        <position position="15"/>
    </location>
</feature>
<name>A0ABS0APW5_9GAMM</name>
<dbReference type="GO" id="GO:0016301">
    <property type="term" value="F:kinase activity"/>
    <property type="evidence" value="ECO:0007669"/>
    <property type="project" value="UniProtKB-KW"/>
</dbReference>
<keyword evidence="5 10" id="KW-0547">Nucleotide-binding</keyword>
<evidence type="ECO:0000256" key="1">
    <source>
        <dbReference type="ARBA" id="ARBA00009684"/>
    </source>
</evidence>
<dbReference type="HAMAP" id="MF_00061">
    <property type="entry name" value="IspE"/>
    <property type="match status" value="1"/>
</dbReference>
<comment type="pathway">
    <text evidence="10">Isoprenoid biosynthesis; isopentenyl diphosphate biosynthesis via DXP pathway; isopentenyl diphosphate from 1-deoxy-D-xylulose 5-phosphate: step 3/6.</text>
</comment>
<dbReference type="RefSeq" id="WP_194864351.1">
    <property type="nucleotide sequence ID" value="NZ_ARXX01000010.1"/>
</dbReference>
<dbReference type="Gene3D" id="3.30.70.890">
    <property type="entry name" value="GHMP kinase, C-terminal domain"/>
    <property type="match status" value="1"/>
</dbReference>
<evidence type="ECO:0000259" key="11">
    <source>
        <dbReference type="Pfam" id="PF00288"/>
    </source>
</evidence>
<comment type="caution">
    <text evidence="13">The sequence shown here is derived from an EMBL/GenBank/DDBJ whole genome shotgun (WGS) entry which is preliminary data.</text>
</comment>
<dbReference type="Gene3D" id="3.30.230.10">
    <property type="match status" value="1"/>
</dbReference>
<dbReference type="InterPro" id="IPR004424">
    <property type="entry name" value="IspE"/>
</dbReference>
<dbReference type="EC" id="2.7.1.148" evidence="2 10"/>
<reference evidence="13 14" key="1">
    <citation type="submission" date="2012-09" db="EMBL/GenBank/DDBJ databases">
        <title>Genome Sequence of alkane-degrading Bacterium Alcanivorax sp. 521-1.</title>
        <authorList>
            <person name="Lai Q."/>
            <person name="Shao Z."/>
        </authorList>
    </citation>
    <scope>NUCLEOTIDE SEQUENCE [LARGE SCALE GENOMIC DNA]</scope>
    <source>
        <strain evidence="13 14">521-1</strain>
    </source>
</reference>
<dbReference type="NCBIfam" id="NF011202">
    <property type="entry name" value="PRK14608.1"/>
    <property type="match status" value="1"/>
</dbReference>
<dbReference type="Pfam" id="PF00288">
    <property type="entry name" value="GHMP_kinases_N"/>
    <property type="match status" value="1"/>
</dbReference>
<dbReference type="SUPFAM" id="SSF54211">
    <property type="entry name" value="Ribosomal protein S5 domain 2-like"/>
    <property type="match status" value="1"/>
</dbReference>
<gene>
    <name evidence="10" type="primary">ispE</name>
    <name evidence="13" type="ORF">Y5W_00966</name>
</gene>
<evidence type="ECO:0000313" key="14">
    <source>
        <dbReference type="Proteomes" id="UP000662703"/>
    </source>
</evidence>
<evidence type="ECO:0000256" key="9">
    <source>
        <dbReference type="ARBA" id="ARBA00032554"/>
    </source>
</evidence>
<dbReference type="InterPro" id="IPR014721">
    <property type="entry name" value="Ribsml_uS5_D2-typ_fold_subgr"/>
</dbReference>
<sequence length="303" mass="32502">MTAPPVRFSLPAPAKLNLFLHITGRRADGYHELQTLFALLDHGDTLHFQAADELTLSCDRPGLPVDESNLVLRAARLLRDVTGTDLGARLHLEKRLPAGGGVGGGSSDAATALCGLNHLWGLGLDEDRLAGLGLRLGADVPVFVRGRNAWAEGVGERLQAVELPEQWFLVVDPGVAVPTARIFGDGELTRHTPAITLPASLGAATLERFHNDCEAVARRLYPAVDNALDWLQREAGNARMTGTGACCFARLAGAQAARDLQRRLPKNWKAFVARSTQLSPLHEALATLRAQQDPGPAFNDNAT</sequence>
<dbReference type="PANTHER" id="PTHR43527">
    <property type="entry name" value="4-DIPHOSPHOCYTIDYL-2-C-METHYL-D-ERYTHRITOL KINASE, CHLOROPLASTIC"/>
    <property type="match status" value="1"/>
</dbReference>
<evidence type="ECO:0000256" key="10">
    <source>
        <dbReference type="HAMAP-Rule" id="MF_00061"/>
    </source>
</evidence>
<dbReference type="InterPro" id="IPR020568">
    <property type="entry name" value="Ribosomal_Su5_D2-typ_SF"/>
</dbReference>
<keyword evidence="14" id="KW-1185">Reference proteome</keyword>
<evidence type="ECO:0000256" key="8">
    <source>
        <dbReference type="ARBA" id="ARBA00023229"/>
    </source>
</evidence>
<evidence type="ECO:0000256" key="7">
    <source>
        <dbReference type="ARBA" id="ARBA00022840"/>
    </source>
</evidence>
<organism evidence="13 14">
    <name type="scientific">Alloalcanivorax profundimaris</name>
    <dbReference type="NCBI Taxonomy" id="2735259"/>
    <lineage>
        <taxon>Bacteria</taxon>
        <taxon>Pseudomonadati</taxon>
        <taxon>Pseudomonadota</taxon>
        <taxon>Gammaproteobacteria</taxon>
        <taxon>Oceanospirillales</taxon>
        <taxon>Alcanivoracaceae</taxon>
        <taxon>Alloalcanivorax</taxon>
    </lineage>
</organism>
<dbReference type="PIRSF" id="PIRSF010376">
    <property type="entry name" value="IspE"/>
    <property type="match status" value="1"/>
</dbReference>
<evidence type="ECO:0000256" key="5">
    <source>
        <dbReference type="ARBA" id="ARBA00022741"/>
    </source>
</evidence>
<comment type="function">
    <text evidence="10">Catalyzes the phosphorylation of the position 2 hydroxy group of 4-diphosphocytidyl-2C-methyl-D-erythritol.</text>
</comment>
<protein>
    <recommendedName>
        <fullName evidence="3 10">4-diphosphocytidyl-2-C-methyl-D-erythritol kinase</fullName>
        <shortName evidence="10">CMK</shortName>
        <ecNumber evidence="2 10">2.7.1.148</ecNumber>
    </recommendedName>
    <alternativeName>
        <fullName evidence="9 10">4-(cytidine-5'-diphospho)-2-C-methyl-D-erythritol kinase</fullName>
    </alternativeName>
</protein>
<feature type="domain" description="GHMP kinase N-terminal" evidence="11">
    <location>
        <begin position="69"/>
        <end position="146"/>
    </location>
</feature>
<dbReference type="EMBL" id="ARXX01000010">
    <property type="protein sequence ID" value="MBF5055672.1"/>
    <property type="molecule type" value="Genomic_DNA"/>
</dbReference>
<evidence type="ECO:0000256" key="2">
    <source>
        <dbReference type="ARBA" id="ARBA00012052"/>
    </source>
</evidence>
<keyword evidence="6 10" id="KW-0418">Kinase</keyword>
<dbReference type="Pfam" id="PF08544">
    <property type="entry name" value="GHMP_kinases_C"/>
    <property type="match status" value="1"/>
</dbReference>
<keyword evidence="4 10" id="KW-0808">Transferase</keyword>
<dbReference type="SUPFAM" id="SSF55060">
    <property type="entry name" value="GHMP Kinase, C-terminal domain"/>
    <property type="match status" value="1"/>
</dbReference>
<evidence type="ECO:0000259" key="12">
    <source>
        <dbReference type="Pfam" id="PF08544"/>
    </source>
</evidence>
<evidence type="ECO:0000313" key="13">
    <source>
        <dbReference type="EMBL" id="MBF5055672.1"/>
    </source>
</evidence>
<dbReference type="Proteomes" id="UP000662703">
    <property type="component" value="Unassembled WGS sequence"/>
</dbReference>
<dbReference type="PANTHER" id="PTHR43527:SF2">
    <property type="entry name" value="4-DIPHOSPHOCYTIDYL-2-C-METHYL-D-ERYTHRITOL KINASE, CHLOROPLASTIC"/>
    <property type="match status" value="1"/>
</dbReference>
<proteinExistence type="inferred from homology"/>
<dbReference type="NCBIfam" id="TIGR00154">
    <property type="entry name" value="ispE"/>
    <property type="match status" value="1"/>
</dbReference>
<feature type="domain" description="GHMP kinase C-terminal" evidence="12">
    <location>
        <begin position="208"/>
        <end position="269"/>
    </location>
</feature>
<feature type="binding site" evidence="10">
    <location>
        <begin position="97"/>
        <end position="107"/>
    </location>
    <ligand>
        <name>ATP</name>
        <dbReference type="ChEBI" id="CHEBI:30616"/>
    </ligand>
</feature>
<feature type="active site" evidence="10">
    <location>
        <position position="139"/>
    </location>
</feature>
<comment type="similarity">
    <text evidence="1 10">Belongs to the GHMP kinase family. IspE subfamily.</text>
</comment>
<dbReference type="InterPro" id="IPR036554">
    <property type="entry name" value="GHMP_kinase_C_sf"/>
</dbReference>
<keyword evidence="8 10" id="KW-0414">Isoprene biosynthesis</keyword>